<name>F2YAU9_DROMO</name>
<dbReference type="AlphaFoldDB" id="F2YAU9"/>
<protein>
    <submittedName>
        <fullName evidence="12">FRPB</fullName>
    </submittedName>
</protein>
<dbReference type="GO" id="GO:0005576">
    <property type="term" value="C:extracellular region"/>
    <property type="evidence" value="ECO:0007669"/>
    <property type="project" value="UniProtKB-SubCell"/>
</dbReference>
<dbReference type="EMBL" id="HQ853069">
    <property type="protein sequence ID" value="ADZ99795.1"/>
    <property type="molecule type" value="Genomic_DNA"/>
</dbReference>
<evidence type="ECO:0000256" key="10">
    <source>
        <dbReference type="SAM" id="SignalP"/>
    </source>
</evidence>
<evidence type="ECO:0000256" key="8">
    <source>
        <dbReference type="ARBA" id="ARBA00023157"/>
    </source>
</evidence>
<dbReference type="InterPro" id="IPR018114">
    <property type="entry name" value="TRYPSIN_HIS"/>
</dbReference>
<keyword evidence="2" id="KW-0964">Secreted</keyword>
<dbReference type="PROSITE" id="PS50240">
    <property type="entry name" value="TRYPSIN_DOM"/>
    <property type="match status" value="1"/>
</dbReference>
<dbReference type="PROSITE" id="PS00134">
    <property type="entry name" value="TRYPSIN_HIS"/>
    <property type="match status" value="1"/>
</dbReference>
<proteinExistence type="predicted"/>
<accession>F2YAU9</accession>
<dbReference type="PROSITE" id="PS00135">
    <property type="entry name" value="TRYPSIN_SER"/>
    <property type="match status" value="1"/>
</dbReference>
<dbReference type="FunFam" id="2.40.10.10:FF:000146">
    <property type="entry name" value="Serine protease 53"/>
    <property type="match status" value="1"/>
</dbReference>
<dbReference type="InterPro" id="IPR043504">
    <property type="entry name" value="Peptidase_S1_PA_chymotrypsin"/>
</dbReference>
<keyword evidence="4 10" id="KW-0732">Signal</keyword>
<keyword evidence="5 9" id="KW-0378">Hydrolase</keyword>
<evidence type="ECO:0000256" key="7">
    <source>
        <dbReference type="ARBA" id="ARBA00023145"/>
    </source>
</evidence>
<dbReference type="InterPro" id="IPR009003">
    <property type="entry name" value="Peptidase_S1_PA"/>
</dbReference>
<keyword evidence="6 9" id="KW-0720">Serine protease</keyword>
<evidence type="ECO:0000256" key="5">
    <source>
        <dbReference type="ARBA" id="ARBA00022801"/>
    </source>
</evidence>
<evidence type="ECO:0000256" key="1">
    <source>
        <dbReference type="ARBA" id="ARBA00004613"/>
    </source>
</evidence>
<dbReference type="SMART" id="SM00020">
    <property type="entry name" value="Tryp_SPc"/>
    <property type="match status" value="1"/>
</dbReference>
<dbReference type="Gene3D" id="2.40.10.10">
    <property type="entry name" value="Trypsin-like serine proteases"/>
    <property type="match status" value="1"/>
</dbReference>
<feature type="signal peptide" evidence="10">
    <location>
        <begin position="1"/>
        <end position="24"/>
    </location>
</feature>
<keyword evidence="7" id="KW-0865">Zymogen</keyword>
<organism evidence="12">
    <name type="scientific">Drosophila mojavensis baja</name>
    <dbReference type="NCBI Taxonomy" id="377587"/>
    <lineage>
        <taxon>Eukaryota</taxon>
        <taxon>Metazoa</taxon>
        <taxon>Ecdysozoa</taxon>
        <taxon>Arthropoda</taxon>
        <taxon>Hexapoda</taxon>
        <taxon>Insecta</taxon>
        <taxon>Pterygota</taxon>
        <taxon>Neoptera</taxon>
        <taxon>Endopterygota</taxon>
        <taxon>Diptera</taxon>
        <taxon>Brachycera</taxon>
        <taxon>Muscomorpha</taxon>
        <taxon>Ephydroidea</taxon>
        <taxon>Drosophilidae</taxon>
        <taxon>Drosophila</taxon>
    </lineage>
</organism>
<dbReference type="GO" id="GO:0006508">
    <property type="term" value="P:proteolysis"/>
    <property type="evidence" value="ECO:0007669"/>
    <property type="project" value="UniProtKB-KW"/>
</dbReference>
<dbReference type="SUPFAM" id="SSF50494">
    <property type="entry name" value="Trypsin-like serine proteases"/>
    <property type="match status" value="1"/>
</dbReference>
<evidence type="ECO:0000256" key="6">
    <source>
        <dbReference type="ARBA" id="ARBA00022825"/>
    </source>
</evidence>
<keyword evidence="3 9" id="KW-0645">Protease</keyword>
<dbReference type="InterPro" id="IPR001254">
    <property type="entry name" value="Trypsin_dom"/>
</dbReference>
<evidence type="ECO:0000256" key="3">
    <source>
        <dbReference type="ARBA" id="ARBA00022670"/>
    </source>
</evidence>
<reference evidence="12" key="1">
    <citation type="journal article" date="2011" name="Genetics">
        <title>Diversity-Enhancing Selection Acts on a Female Reproductive Protease Family in Four Subspecies of Drosophila mojavensis.</title>
        <authorList>
            <person name="Kelleher E.S."/>
            <person name="Clark N.L."/>
            <person name="Markow T.A."/>
        </authorList>
    </citation>
    <scope>NUCLEOTIDE SEQUENCE</scope>
    <source>
        <strain evidence="12">BC111B</strain>
    </source>
</reference>
<evidence type="ECO:0000256" key="2">
    <source>
        <dbReference type="ARBA" id="ARBA00022525"/>
    </source>
</evidence>
<evidence type="ECO:0000256" key="4">
    <source>
        <dbReference type="ARBA" id="ARBA00022729"/>
    </source>
</evidence>
<evidence type="ECO:0000259" key="11">
    <source>
        <dbReference type="PROSITE" id="PS50240"/>
    </source>
</evidence>
<dbReference type="PANTHER" id="PTHR24250:SF27">
    <property type="entry name" value="ELASTASE 2 LIKE"/>
    <property type="match status" value="1"/>
</dbReference>
<dbReference type="GO" id="GO:0004252">
    <property type="term" value="F:serine-type endopeptidase activity"/>
    <property type="evidence" value="ECO:0007669"/>
    <property type="project" value="InterPro"/>
</dbReference>
<comment type="subcellular location">
    <subcellularLocation>
        <location evidence="1">Secreted</location>
    </subcellularLocation>
</comment>
<keyword evidence="8" id="KW-1015">Disulfide bond</keyword>
<dbReference type="Pfam" id="PF00089">
    <property type="entry name" value="Trypsin"/>
    <property type="match status" value="1"/>
</dbReference>
<dbReference type="PANTHER" id="PTHR24250">
    <property type="entry name" value="CHYMOTRYPSIN-RELATED"/>
    <property type="match status" value="1"/>
</dbReference>
<sequence>MESLHRRWQLLLVVIVFCLCNVESKPSQVERIINGQNARPKQFPYQVGYDIEINKQWIPMCGGTIIGKRTILTAAHCLDGKTSERIKIYLGAVDKSNSTETGQQIVIVEAGSYVIHEEWDLCEIVNDIALIKLPTDLEFNQYIQPAKLPEPNSPYADTNAIVSGWGKVNGGFFPSHLQYMNVITLSNKDCESLKDSNKKFYSHWLCTVSNVSGACFGDSGSPLAERNPDGSSTVIGIASFVSSTSCPVNSLNFFTRVSYFLTWIAQNTNE</sequence>
<dbReference type="PRINTS" id="PR00722">
    <property type="entry name" value="CHYMOTRYPSIN"/>
</dbReference>
<dbReference type="CDD" id="cd00190">
    <property type="entry name" value="Tryp_SPc"/>
    <property type="match status" value="1"/>
</dbReference>
<dbReference type="InterPro" id="IPR033116">
    <property type="entry name" value="TRYPSIN_SER"/>
</dbReference>
<evidence type="ECO:0000313" key="12">
    <source>
        <dbReference type="EMBL" id="ADZ99795.1"/>
    </source>
</evidence>
<dbReference type="MEROPS" id="S01.B16"/>
<dbReference type="InterPro" id="IPR001314">
    <property type="entry name" value="Peptidase_S1A"/>
</dbReference>
<feature type="domain" description="Peptidase S1" evidence="11">
    <location>
        <begin position="32"/>
        <end position="269"/>
    </location>
</feature>
<feature type="chain" id="PRO_5003292976" evidence="10">
    <location>
        <begin position="25"/>
        <end position="270"/>
    </location>
</feature>
<evidence type="ECO:0000256" key="9">
    <source>
        <dbReference type="RuleBase" id="RU363034"/>
    </source>
</evidence>